<dbReference type="RefSeq" id="WP_122626752.1">
    <property type="nucleotide sequence ID" value="NZ_UPPP01000059.1"/>
</dbReference>
<evidence type="ECO:0000256" key="3">
    <source>
        <dbReference type="ARBA" id="ARBA00024344"/>
    </source>
</evidence>
<keyword evidence="1" id="KW-0749">Sporulation</keyword>
<comment type="subcellular location">
    <subcellularLocation>
        <location evidence="2">Spore coat</location>
    </subcellularLocation>
</comment>
<proteinExistence type="inferred from homology"/>
<dbReference type="GO" id="GO:0030435">
    <property type="term" value="P:sporulation resulting in formation of a cellular spore"/>
    <property type="evidence" value="ECO:0007669"/>
    <property type="project" value="UniProtKB-KW"/>
</dbReference>
<name>A0A498R4N1_9FIRM</name>
<evidence type="ECO:0008006" key="6">
    <source>
        <dbReference type="Google" id="ProtNLM"/>
    </source>
</evidence>
<accession>A0A498R4N1</accession>
<evidence type="ECO:0000256" key="2">
    <source>
        <dbReference type="ARBA" id="ARBA00024325"/>
    </source>
</evidence>
<evidence type="ECO:0000256" key="1">
    <source>
        <dbReference type="ARBA" id="ARBA00022969"/>
    </source>
</evidence>
<keyword evidence="5" id="KW-1185">Reference proteome</keyword>
<evidence type="ECO:0000313" key="5">
    <source>
        <dbReference type="Proteomes" id="UP000277811"/>
    </source>
</evidence>
<reference evidence="4 5" key="1">
    <citation type="submission" date="2018-06" db="EMBL/GenBank/DDBJ databases">
        <authorList>
            <person name="Strepis N."/>
        </authorList>
    </citation>
    <scope>NUCLEOTIDE SEQUENCE [LARGE SCALE GENOMIC DNA]</scope>
    <source>
        <strain evidence="4">LUCI</strain>
    </source>
</reference>
<organism evidence="4 5">
    <name type="scientific">Lucifera butyrica</name>
    <dbReference type="NCBI Taxonomy" id="1351585"/>
    <lineage>
        <taxon>Bacteria</taxon>
        <taxon>Bacillati</taxon>
        <taxon>Bacillota</taxon>
        <taxon>Negativicutes</taxon>
        <taxon>Veillonellales</taxon>
        <taxon>Veillonellaceae</taxon>
        <taxon>Lucifera</taxon>
    </lineage>
</organism>
<dbReference type="PANTHER" id="PTHR39183">
    <property type="entry name" value="SPORE COAT PROTEIN F-LIKE PROTEIN YHCQ"/>
    <property type="match status" value="1"/>
</dbReference>
<dbReference type="InterPro" id="IPR012851">
    <property type="entry name" value="Spore_coat_CotF-like"/>
</dbReference>
<dbReference type="PANTHER" id="PTHR39183:SF1">
    <property type="entry name" value="SPORE COAT PROTEIN F-LIKE PROTEIN YHCQ"/>
    <property type="match status" value="1"/>
</dbReference>
<protein>
    <recommendedName>
        <fullName evidence="6">Spore coat protein</fullName>
    </recommendedName>
</protein>
<sequence length="193" mass="22202">MKLVAHEAQDLRELALSCCNSIANMAYFRAHAKDPELKAMIDRHFPFHIQDYNMKVEFLTKSEGAQTKLPLPDLNVALRSYSESPTASYSPLTPRTDVQDFNDQEIATAYLLTLKRAGREYAWAAMEASHPQIRLFLEDAFRMSCRNAYDVWQWMVKKGYYPVETASQEEMSIMGQMYQTVQSPTGINPMQMQ</sequence>
<dbReference type="OrthoDB" id="2374504at2"/>
<evidence type="ECO:0000313" key="4">
    <source>
        <dbReference type="EMBL" id="VBB05777.1"/>
    </source>
</evidence>
<dbReference type="Pfam" id="PF07875">
    <property type="entry name" value="Coat_F"/>
    <property type="match status" value="1"/>
</dbReference>
<comment type="similarity">
    <text evidence="3">Belongs to the CotF family.</text>
</comment>
<dbReference type="EMBL" id="UPPP01000059">
    <property type="protein sequence ID" value="VBB05777.1"/>
    <property type="molecule type" value="Genomic_DNA"/>
</dbReference>
<dbReference type="Proteomes" id="UP000277811">
    <property type="component" value="Unassembled WGS sequence"/>
</dbReference>
<dbReference type="Gene3D" id="1.20.1260.10">
    <property type="match status" value="1"/>
</dbReference>
<dbReference type="AlphaFoldDB" id="A0A498R4N1"/>
<dbReference type="InterPro" id="IPR012347">
    <property type="entry name" value="Ferritin-like"/>
</dbReference>
<gene>
    <name evidence="4" type="ORF">LUCI_0988</name>
</gene>